<organism evidence="3">
    <name type="scientific">marine metagenome</name>
    <dbReference type="NCBI Taxonomy" id="408172"/>
    <lineage>
        <taxon>unclassified sequences</taxon>
        <taxon>metagenomes</taxon>
        <taxon>ecological metagenomes</taxon>
    </lineage>
</organism>
<evidence type="ECO:0000313" key="3">
    <source>
        <dbReference type="EMBL" id="SVC88420.1"/>
    </source>
</evidence>
<dbReference type="Pfam" id="PF07685">
    <property type="entry name" value="GATase_3"/>
    <property type="match status" value="1"/>
</dbReference>
<reference evidence="3" key="1">
    <citation type="submission" date="2018-05" db="EMBL/GenBank/DDBJ databases">
        <authorList>
            <person name="Lanie J.A."/>
            <person name="Ng W.-L."/>
            <person name="Kazmierczak K.M."/>
            <person name="Andrzejewski T.M."/>
            <person name="Davidsen T.M."/>
            <person name="Wayne K.J."/>
            <person name="Tettelin H."/>
            <person name="Glass J.I."/>
            <person name="Rusch D."/>
            <person name="Podicherti R."/>
            <person name="Tsui H.-C.T."/>
            <person name="Winkler M.E."/>
        </authorList>
    </citation>
    <scope>NUCLEOTIDE SEQUENCE</scope>
</reference>
<accession>A0A382QU42</accession>
<dbReference type="InterPro" id="IPR029062">
    <property type="entry name" value="Class_I_gatase-like"/>
</dbReference>
<evidence type="ECO:0000259" key="2">
    <source>
        <dbReference type="Pfam" id="PF07685"/>
    </source>
</evidence>
<gene>
    <name evidence="3" type="ORF">METZ01_LOCUS341274</name>
</gene>
<feature type="domain" description="CobB/CobQ-like glutamine amidotransferase" evidence="2">
    <location>
        <begin position="10"/>
        <end position="107"/>
    </location>
</feature>
<name>A0A382QU42_9ZZZZ</name>
<dbReference type="AlphaFoldDB" id="A0A382QU42"/>
<sequence length="107" mass="12035">MQKKNNWSLQIAHLYADVMNIYGDRGNTIALKFRGKLHGIKCQISKIERDAHFEPLKYDIVVIGGGQDREQQHISEDLVKHSKAIEQAVIDGQPMLAVCGGFQLFGN</sequence>
<dbReference type="PROSITE" id="PS51274">
    <property type="entry name" value="GATASE_COBBQ"/>
    <property type="match status" value="1"/>
</dbReference>
<dbReference type="SUPFAM" id="SSF52317">
    <property type="entry name" value="Class I glutamine amidotransferase-like"/>
    <property type="match status" value="1"/>
</dbReference>
<dbReference type="GO" id="GO:0003824">
    <property type="term" value="F:catalytic activity"/>
    <property type="evidence" value="ECO:0007669"/>
    <property type="project" value="InterPro"/>
</dbReference>
<dbReference type="Gene3D" id="3.40.50.880">
    <property type="match status" value="1"/>
</dbReference>
<evidence type="ECO:0000256" key="1">
    <source>
        <dbReference type="ARBA" id="ARBA00022962"/>
    </source>
</evidence>
<feature type="non-terminal residue" evidence="3">
    <location>
        <position position="107"/>
    </location>
</feature>
<dbReference type="PROSITE" id="PS51273">
    <property type="entry name" value="GATASE_TYPE_1"/>
    <property type="match status" value="1"/>
</dbReference>
<keyword evidence="1" id="KW-0315">Glutamine amidotransferase</keyword>
<protein>
    <recommendedName>
        <fullName evidence="2">CobB/CobQ-like glutamine amidotransferase domain-containing protein</fullName>
    </recommendedName>
</protein>
<dbReference type="EMBL" id="UINC01116577">
    <property type="protein sequence ID" value="SVC88420.1"/>
    <property type="molecule type" value="Genomic_DNA"/>
</dbReference>
<proteinExistence type="predicted"/>
<dbReference type="InterPro" id="IPR011698">
    <property type="entry name" value="GATase_3"/>
</dbReference>